<reference evidence="1" key="2">
    <citation type="submission" date="2021-04" db="EMBL/GenBank/DDBJ databases">
        <authorList>
            <person name="Gilroy R."/>
        </authorList>
    </citation>
    <scope>NUCLEOTIDE SEQUENCE</scope>
    <source>
        <strain evidence="1">6627</strain>
    </source>
</reference>
<organism evidence="1 2">
    <name type="scientific">Candidatus Ligilactobacillus excrementigallinarum</name>
    <dbReference type="NCBI Taxonomy" id="2838641"/>
    <lineage>
        <taxon>Bacteria</taxon>
        <taxon>Bacillati</taxon>
        <taxon>Bacillota</taxon>
        <taxon>Bacilli</taxon>
        <taxon>Lactobacillales</taxon>
        <taxon>Lactobacillaceae</taxon>
        <taxon>Ligilactobacillus</taxon>
    </lineage>
</organism>
<evidence type="ECO:0000313" key="1">
    <source>
        <dbReference type="EMBL" id="HIX01177.1"/>
    </source>
</evidence>
<gene>
    <name evidence="1" type="ORF">H9861_00265</name>
</gene>
<dbReference type="EMBL" id="DXFP01000003">
    <property type="protein sequence ID" value="HIX01177.1"/>
    <property type="molecule type" value="Genomic_DNA"/>
</dbReference>
<name>A0A9D1UVG1_9LACO</name>
<dbReference type="Proteomes" id="UP000823963">
    <property type="component" value="Unassembled WGS sequence"/>
</dbReference>
<comment type="caution">
    <text evidence="1">The sequence shown here is derived from an EMBL/GenBank/DDBJ whole genome shotgun (WGS) entry which is preliminary data.</text>
</comment>
<evidence type="ECO:0000313" key="2">
    <source>
        <dbReference type="Proteomes" id="UP000823963"/>
    </source>
</evidence>
<protein>
    <submittedName>
        <fullName evidence="1">Uncharacterized protein</fullName>
    </submittedName>
</protein>
<accession>A0A9D1UVG1</accession>
<proteinExistence type="predicted"/>
<sequence>MNLFSNIDYKKTVVNVCGYLDTKLPRLLRMVNESLASSKSLIILDMPVNHDSGENHNEEKKIRYITAKDMLNGVSRALNNYSWRF</sequence>
<reference evidence="1" key="1">
    <citation type="journal article" date="2021" name="PeerJ">
        <title>Extensive microbial diversity within the chicken gut microbiome revealed by metagenomics and culture.</title>
        <authorList>
            <person name="Gilroy R."/>
            <person name="Ravi A."/>
            <person name="Getino M."/>
            <person name="Pursley I."/>
            <person name="Horton D.L."/>
            <person name="Alikhan N.F."/>
            <person name="Baker D."/>
            <person name="Gharbi K."/>
            <person name="Hall N."/>
            <person name="Watson M."/>
            <person name="Adriaenssens E.M."/>
            <person name="Foster-Nyarko E."/>
            <person name="Jarju S."/>
            <person name="Secka A."/>
            <person name="Antonio M."/>
            <person name="Oren A."/>
            <person name="Chaudhuri R.R."/>
            <person name="La Ragione R."/>
            <person name="Hildebrand F."/>
            <person name="Pallen M.J."/>
        </authorList>
    </citation>
    <scope>NUCLEOTIDE SEQUENCE</scope>
    <source>
        <strain evidence="1">6627</strain>
    </source>
</reference>
<dbReference type="AlphaFoldDB" id="A0A9D1UVG1"/>